<evidence type="ECO:0000313" key="2">
    <source>
        <dbReference type="Proteomes" id="UP000823388"/>
    </source>
</evidence>
<accession>A0A8T0RZ99</accession>
<proteinExistence type="predicted"/>
<keyword evidence="2" id="KW-1185">Reference proteome</keyword>
<gene>
    <name evidence="1" type="ORF">PVAP13_5NG347850</name>
</gene>
<dbReference type="Proteomes" id="UP000823388">
    <property type="component" value="Chromosome 5N"/>
</dbReference>
<dbReference type="AlphaFoldDB" id="A0A8T0RZ99"/>
<name>A0A8T0RZ99_PANVG</name>
<sequence>MVKQRHLIKSCVNCFKKSFKQGDLVLAVIRPMNITHRMQRKFEPKWEGPYIVKDVYSSGAYRIISPDGEYCLPPVNGKFLKCYYA</sequence>
<organism evidence="1 2">
    <name type="scientific">Panicum virgatum</name>
    <name type="common">Blackwell switchgrass</name>
    <dbReference type="NCBI Taxonomy" id="38727"/>
    <lineage>
        <taxon>Eukaryota</taxon>
        <taxon>Viridiplantae</taxon>
        <taxon>Streptophyta</taxon>
        <taxon>Embryophyta</taxon>
        <taxon>Tracheophyta</taxon>
        <taxon>Spermatophyta</taxon>
        <taxon>Magnoliopsida</taxon>
        <taxon>Liliopsida</taxon>
        <taxon>Poales</taxon>
        <taxon>Poaceae</taxon>
        <taxon>PACMAD clade</taxon>
        <taxon>Panicoideae</taxon>
        <taxon>Panicodae</taxon>
        <taxon>Paniceae</taxon>
        <taxon>Panicinae</taxon>
        <taxon>Panicum</taxon>
        <taxon>Panicum sect. Hiantes</taxon>
    </lineage>
</organism>
<dbReference type="EMBL" id="CM029046">
    <property type="protein sequence ID" value="KAG2589916.1"/>
    <property type="molecule type" value="Genomic_DNA"/>
</dbReference>
<reference evidence="1" key="1">
    <citation type="submission" date="2020-05" db="EMBL/GenBank/DDBJ databases">
        <title>WGS assembly of Panicum virgatum.</title>
        <authorList>
            <person name="Lovell J.T."/>
            <person name="Jenkins J."/>
            <person name="Shu S."/>
            <person name="Juenger T.E."/>
            <person name="Schmutz J."/>
        </authorList>
    </citation>
    <scope>NUCLEOTIDE SEQUENCE</scope>
    <source>
        <strain evidence="1">AP13</strain>
    </source>
</reference>
<comment type="caution">
    <text evidence="1">The sequence shown here is derived from an EMBL/GenBank/DDBJ whole genome shotgun (WGS) entry which is preliminary data.</text>
</comment>
<evidence type="ECO:0000313" key="1">
    <source>
        <dbReference type="EMBL" id="KAG2589916.1"/>
    </source>
</evidence>
<protein>
    <submittedName>
        <fullName evidence="1">Uncharacterized protein</fullName>
    </submittedName>
</protein>